<comment type="subcellular location">
    <subcellularLocation>
        <location evidence="1">Cell membrane</location>
        <topology evidence="1">Single-pass type II membrane protein</topology>
    </subcellularLocation>
</comment>
<keyword evidence="5" id="KW-0378">Hydrolase</keyword>
<dbReference type="FunFam" id="3.20.20.80:FF:000033">
    <property type="entry name" value="Glucan 1,3-beta-glucosidase A"/>
    <property type="match status" value="1"/>
</dbReference>
<evidence type="ECO:0000256" key="2">
    <source>
        <dbReference type="ARBA" id="ARBA00005641"/>
    </source>
</evidence>
<feature type="transmembrane region" description="Helical" evidence="17">
    <location>
        <begin position="130"/>
        <end position="152"/>
    </location>
</feature>
<evidence type="ECO:0000256" key="13">
    <source>
        <dbReference type="ARBA" id="ARBA00037126"/>
    </source>
</evidence>
<name>A0A5B0LS72_PUCGR</name>
<comment type="caution">
    <text evidence="19">The sequence shown here is derived from an EMBL/GenBank/DDBJ whole genome shotgun (WGS) entry which is preliminary data.</text>
</comment>
<dbReference type="Proteomes" id="UP000324748">
    <property type="component" value="Unassembled WGS sequence"/>
</dbReference>
<dbReference type="EMBL" id="VDEP01000440">
    <property type="protein sequence ID" value="KAA1082000.1"/>
    <property type="molecule type" value="Genomic_DNA"/>
</dbReference>
<keyword evidence="21" id="KW-1185">Reference proteome</keyword>
<evidence type="ECO:0000313" key="19">
    <source>
        <dbReference type="EMBL" id="KAA1066394.1"/>
    </source>
</evidence>
<organism evidence="19 21">
    <name type="scientific">Puccinia graminis f. sp. tritici</name>
    <dbReference type="NCBI Taxonomy" id="56615"/>
    <lineage>
        <taxon>Eukaryota</taxon>
        <taxon>Fungi</taxon>
        <taxon>Dikarya</taxon>
        <taxon>Basidiomycota</taxon>
        <taxon>Pucciniomycotina</taxon>
        <taxon>Pucciniomycetes</taxon>
        <taxon>Pucciniales</taxon>
        <taxon>Pucciniaceae</taxon>
        <taxon>Puccinia</taxon>
    </lineage>
</organism>
<evidence type="ECO:0000256" key="16">
    <source>
        <dbReference type="SAM" id="MobiDB-lite"/>
    </source>
</evidence>
<sequence length="765" mass="81916">MAENIPLTTPGESPSRDPYDVIFDNSDPPPQPRFLGAALRDYRPISGHSTYTTSSSLHRNSSAIDDSYEVDVSAPFMPKGDSNNLEDVPIAAQSGSAPPANSSSKEYDTNGPSDSTDADEGLPKKRRNRLIGCIAIAIGIAVILAVILGSVLGTRSDKNGLANGMQSAAVAKSGGSTGKSSKLWGVGGDTIKTEDGHSFLYNNTLGGTWVAVPFNDTAKAQGDQPTLEQKWDYSANRILGVNLGGWLVLEPFIVPSLFEPYANSANPAIDEWTLCQALGSKAASTIENHYKTFITEQDFAEIASAGLNWVRLPVGWWMIETWGNEPFVAGVSFKYFLKAITWARKYGLRINLDLHAVPGSQNGWNHSGKFGTIGFLHGAMGLANAQRTFNYIRTLTQFISQSQYGNVVPMFSVLNEAQTGIIGANAMRTWYYQVYQMLRTIGGTGEGNGPFMVIHDGFSGGPGWTGFLHGADRLGLDTHSYFCFGVQNADSVPVNSAKPCQQWASLASATMAGFGLSITGEFSLAINDCGLYVNNVGSGTRYEGTYPTAALPDGQYKRLGSCEQWLDDRLWTPGMKNAFADLAQTQQDVMRNSFFWTWKIGKSTNQANVPNPMWNYQNGLQNGYIRPDARVSNGRCAAVVADQGGTYAPRIIEGDLDSWQVGGAGAGQILASEVQKYGQFPPDAISGGPGGANYPTAALPRYVAAGTPVTLVPAPVATGANHISAGTGWSNPKDNTKWWIAQPGCQYLDPWGGVAAPAPTPICGI</sequence>
<feature type="domain" description="Glycoside hydrolase family 5" evidence="18">
    <location>
        <begin position="287"/>
        <end position="451"/>
    </location>
</feature>
<dbReference type="OrthoDB" id="62120at2759"/>
<keyword evidence="3" id="KW-1003">Cell membrane</keyword>
<evidence type="ECO:0000256" key="11">
    <source>
        <dbReference type="ARBA" id="ARBA00023316"/>
    </source>
</evidence>
<dbReference type="GO" id="GO:0009986">
    <property type="term" value="C:cell surface"/>
    <property type="evidence" value="ECO:0007669"/>
    <property type="project" value="TreeGrafter"/>
</dbReference>
<evidence type="ECO:0000256" key="9">
    <source>
        <dbReference type="ARBA" id="ARBA00023180"/>
    </source>
</evidence>
<dbReference type="PANTHER" id="PTHR31297:SF34">
    <property type="entry name" value="GLUCAN 1,3-BETA-GLUCOSIDASE 2"/>
    <property type="match status" value="1"/>
</dbReference>
<dbReference type="AlphaFoldDB" id="A0A5B0LS72"/>
<comment type="catalytic activity">
    <reaction evidence="12">
        <text>Successive hydrolysis of beta-D-glucose units from the non-reducing ends of (1-&gt;3)-beta-D-glucans, releasing alpha-glucose.</text>
        <dbReference type="EC" id="3.2.1.58"/>
    </reaction>
</comment>
<feature type="compositionally biased region" description="Polar residues" evidence="16">
    <location>
        <begin position="93"/>
        <end position="115"/>
    </location>
</feature>
<dbReference type="InterPro" id="IPR017853">
    <property type="entry name" value="GH"/>
</dbReference>
<evidence type="ECO:0000256" key="15">
    <source>
        <dbReference type="ARBA" id="ARBA00041260"/>
    </source>
</evidence>
<evidence type="ECO:0000256" key="14">
    <source>
        <dbReference type="ARBA" id="ARBA00038929"/>
    </source>
</evidence>
<dbReference type="GO" id="GO:0004338">
    <property type="term" value="F:glucan exo-1,3-beta-glucosidase activity"/>
    <property type="evidence" value="ECO:0007669"/>
    <property type="project" value="UniProtKB-EC"/>
</dbReference>
<keyword evidence="10" id="KW-0326">Glycosidase</keyword>
<evidence type="ECO:0000313" key="21">
    <source>
        <dbReference type="Proteomes" id="UP000324748"/>
    </source>
</evidence>
<feature type="compositionally biased region" description="Polar residues" evidence="16">
    <location>
        <begin position="47"/>
        <end position="59"/>
    </location>
</feature>
<keyword evidence="4 17" id="KW-0812">Transmembrane</keyword>
<evidence type="ECO:0000256" key="3">
    <source>
        <dbReference type="ARBA" id="ARBA00022475"/>
    </source>
</evidence>
<dbReference type="GO" id="GO:0071555">
    <property type="term" value="P:cell wall organization"/>
    <property type="evidence" value="ECO:0007669"/>
    <property type="project" value="UniProtKB-KW"/>
</dbReference>
<evidence type="ECO:0000256" key="1">
    <source>
        <dbReference type="ARBA" id="ARBA00004401"/>
    </source>
</evidence>
<keyword evidence="11" id="KW-0961">Cell wall biogenesis/degradation</keyword>
<proteinExistence type="inferred from homology"/>
<dbReference type="GO" id="GO:0005576">
    <property type="term" value="C:extracellular region"/>
    <property type="evidence" value="ECO:0007669"/>
    <property type="project" value="TreeGrafter"/>
</dbReference>
<feature type="region of interest" description="Disordered" evidence="16">
    <location>
        <begin position="74"/>
        <end position="122"/>
    </location>
</feature>
<keyword evidence="6" id="KW-0735">Signal-anchor</keyword>
<dbReference type="Gene3D" id="3.20.20.80">
    <property type="entry name" value="Glycosidases"/>
    <property type="match status" value="1"/>
</dbReference>
<protein>
    <recommendedName>
        <fullName evidence="14">glucan 1,3-beta-glucosidase</fullName>
        <ecNumber evidence="14">3.2.1.58</ecNumber>
    </recommendedName>
    <alternativeName>
        <fullName evidence="15">Exo-1,3-beta-glucanase D</fullName>
    </alternativeName>
</protein>
<evidence type="ECO:0000256" key="17">
    <source>
        <dbReference type="SAM" id="Phobius"/>
    </source>
</evidence>
<dbReference type="EC" id="3.2.1.58" evidence="14"/>
<keyword evidence="9" id="KW-0325">Glycoprotein</keyword>
<evidence type="ECO:0000256" key="6">
    <source>
        <dbReference type="ARBA" id="ARBA00022968"/>
    </source>
</evidence>
<dbReference type="GO" id="GO:0005886">
    <property type="term" value="C:plasma membrane"/>
    <property type="evidence" value="ECO:0007669"/>
    <property type="project" value="UniProtKB-SubCell"/>
</dbReference>
<dbReference type="InterPro" id="IPR050386">
    <property type="entry name" value="Glycosyl_hydrolase_5"/>
</dbReference>
<comment type="similarity">
    <text evidence="2">Belongs to the glycosyl hydrolase 5 (cellulase A) family.</text>
</comment>
<dbReference type="InterPro" id="IPR001547">
    <property type="entry name" value="Glyco_hydro_5"/>
</dbReference>
<keyword evidence="7 17" id="KW-1133">Transmembrane helix</keyword>
<dbReference type="EMBL" id="VSWC01000196">
    <property type="protein sequence ID" value="KAA1066394.1"/>
    <property type="molecule type" value="Genomic_DNA"/>
</dbReference>
<evidence type="ECO:0000256" key="8">
    <source>
        <dbReference type="ARBA" id="ARBA00023136"/>
    </source>
</evidence>
<evidence type="ECO:0000256" key="5">
    <source>
        <dbReference type="ARBA" id="ARBA00022801"/>
    </source>
</evidence>
<reference evidence="21 22" key="1">
    <citation type="submission" date="2019-05" db="EMBL/GenBank/DDBJ databases">
        <title>Emergence of the Ug99 lineage of the wheat stem rust pathogen through somatic hybridization.</title>
        <authorList>
            <person name="Li F."/>
            <person name="Upadhyaya N.M."/>
            <person name="Sperschneider J."/>
            <person name="Matny O."/>
            <person name="Nguyen-Phuc H."/>
            <person name="Mago R."/>
            <person name="Raley C."/>
            <person name="Miller M.E."/>
            <person name="Silverstein K.A.T."/>
            <person name="Henningsen E."/>
            <person name="Hirsch C.D."/>
            <person name="Visser B."/>
            <person name="Pretorius Z.A."/>
            <person name="Steffenson B.J."/>
            <person name="Schwessinger B."/>
            <person name="Dodds P.N."/>
            <person name="Figueroa M."/>
        </authorList>
    </citation>
    <scope>NUCLEOTIDE SEQUENCE [LARGE SCALE GENOMIC DNA]</scope>
    <source>
        <strain evidence="19">21-0</strain>
        <strain evidence="20 22">Ug99</strain>
    </source>
</reference>
<dbReference type="PANTHER" id="PTHR31297">
    <property type="entry name" value="GLUCAN ENDO-1,6-BETA-GLUCOSIDASE B"/>
    <property type="match status" value="1"/>
</dbReference>
<keyword evidence="8 17" id="KW-0472">Membrane</keyword>
<comment type="function">
    <text evidence="13">Glucosidase involved in the degradation of cellulosic biomass. Active on lichenan.</text>
</comment>
<evidence type="ECO:0000313" key="22">
    <source>
        <dbReference type="Proteomes" id="UP000325313"/>
    </source>
</evidence>
<evidence type="ECO:0000313" key="20">
    <source>
        <dbReference type="EMBL" id="KAA1082000.1"/>
    </source>
</evidence>
<dbReference type="SUPFAM" id="SSF51445">
    <property type="entry name" value="(Trans)glycosidases"/>
    <property type="match status" value="1"/>
</dbReference>
<evidence type="ECO:0000256" key="7">
    <source>
        <dbReference type="ARBA" id="ARBA00022989"/>
    </source>
</evidence>
<feature type="region of interest" description="Disordered" evidence="16">
    <location>
        <begin position="1"/>
        <end position="59"/>
    </location>
</feature>
<evidence type="ECO:0000256" key="4">
    <source>
        <dbReference type="ARBA" id="ARBA00022692"/>
    </source>
</evidence>
<dbReference type="GO" id="GO:0009251">
    <property type="term" value="P:glucan catabolic process"/>
    <property type="evidence" value="ECO:0007669"/>
    <property type="project" value="TreeGrafter"/>
</dbReference>
<dbReference type="Proteomes" id="UP000325313">
    <property type="component" value="Unassembled WGS sequence"/>
</dbReference>
<gene>
    <name evidence="19" type="ORF">PGT21_029739</name>
    <name evidence="20" type="ORF">PGTUg99_032226</name>
</gene>
<dbReference type="Pfam" id="PF00150">
    <property type="entry name" value="Cellulase"/>
    <property type="match status" value="1"/>
</dbReference>
<evidence type="ECO:0000256" key="12">
    <source>
        <dbReference type="ARBA" id="ARBA00036824"/>
    </source>
</evidence>
<evidence type="ECO:0000259" key="18">
    <source>
        <dbReference type="Pfam" id="PF00150"/>
    </source>
</evidence>
<accession>A0A5B0LS72</accession>
<evidence type="ECO:0000256" key="10">
    <source>
        <dbReference type="ARBA" id="ARBA00023295"/>
    </source>
</evidence>
<feature type="compositionally biased region" description="Polar residues" evidence="16">
    <location>
        <begin position="1"/>
        <end position="12"/>
    </location>
</feature>